<gene>
    <name evidence="1" type="ORF">ACFPMG_11450</name>
</gene>
<dbReference type="RefSeq" id="WP_376995254.1">
    <property type="nucleotide sequence ID" value="NZ_JBHSLC010000017.1"/>
</dbReference>
<name>A0ABW0G6C1_9PROT</name>
<protein>
    <submittedName>
        <fullName evidence="1">NAD/NADP transhydrogenase alpha subunit-like protein</fullName>
    </submittedName>
</protein>
<reference evidence="2" key="1">
    <citation type="journal article" date="2019" name="Int. J. Syst. Evol. Microbiol.">
        <title>The Global Catalogue of Microorganisms (GCM) 10K type strain sequencing project: providing services to taxonomists for standard genome sequencing and annotation.</title>
        <authorList>
            <consortium name="The Broad Institute Genomics Platform"/>
            <consortium name="The Broad Institute Genome Sequencing Center for Infectious Disease"/>
            <person name="Wu L."/>
            <person name="Ma J."/>
        </authorList>
    </citation>
    <scope>NUCLEOTIDE SEQUENCE [LARGE SCALE GENOMIC DNA]</scope>
    <source>
        <strain evidence="2">CCUG 58760</strain>
    </source>
</reference>
<proteinExistence type="predicted"/>
<dbReference type="Proteomes" id="UP001596166">
    <property type="component" value="Unassembled WGS sequence"/>
</dbReference>
<keyword evidence="2" id="KW-1185">Reference proteome</keyword>
<dbReference type="EMBL" id="JBHSLC010000017">
    <property type="protein sequence ID" value="MFC5355622.1"/>
    <property type="molecule type" value="Genomic_DNA"/>
</dbReference>
<organism evidence="1 2">
    <name type="scientific">Azospirillum himalayense</name>
    <dbReference type="NCBI Taxonomy" id="654847"/>
    <lineage>
        <taxon>Bacteria</taxon>
        <taxon>Pseudomonadati</taxon>
        <taxon>Pseudomonadota</taxon>
        <taxon>Alphaproteobacteria</taxon>
        <taxon>Rhodospirillales</taxon>
        <taxon>Azospirillaceae</taxon>
        <taxon>Azospirillum</taxon>
    </lineage>
</organism>
<comment type="caution">
    <text evidence="1">The sequence shown here is derived from an EMBL/GenBank/DDBJ whole genome shotgun (WGS) entry which is preliminary data.</text>
</comment>
<evidence type="ECO:0000313" key="1">
    <source>
        <dbReference type="EMBL" id="MFC5355622.1"/>
    </source>
</evidence>
<sequence>MSPLIGLNDAMGRATAGLARSDTSFAVMLAAGQTKTITVPGGARVMLLNATGDVWVRFGAAAAVPAADVLDGSAPELNPVARDVAGLSIIGLAAPAACTVNLVFYQ</sequence>
<accession>A0ABW0G6C1</accession>
<evidence type="ECO:0000313" key="2">
    <source>
        <dbReference type="Proteomes" id="UP001596166"/>
    </source>
</evidence>